<reference evidence="2 3" key="1">
    <citation type="journal article" date="2018" name="Environ. Microbiol.">
        <title>Novel energy conservation strategies and behaviour of Pelotomaculum schinkii driving syntrophic propionate catabolism.</title>
        <authorList>
            <person name="Hidalgo-Ahumada C.A.P."/>
            <person name="Nobu M.K."/>
            <person name="Narihiro T."/>
            <person name="Tamaki H."/>
            <person name="Liu W.T."/>
            <person name="Kamagata Y."/>
            <person name="Stams A.J.M."/>
            <person name="Imachi H."/>
            <person name="Sousa D.Z."/>
        </authorList>
    </citation>
    <scope>NUCLEOTIDE SEQUENCE [LARGE SCALE GENOMIC DNA]</scope>
    <source>
        <strain evidence="2 3">MGP</strain>
    </source>
</reference>
<keyword evidence="1" id="KW-0812">Transmembrane</keyword>
<keyword evidence="3" id="KW-1185">Reference proteome</keyword>
<keyword evidence="1" id="KW-0472">Membrane</keyword>
<proteinExistence type="predicted"/>
<name>A0A4Y7RNK9_9FIRM</name>
<dbReference type="RefSeq" id="WP_134214099.1">
    <property type="nucleotide sequence ID" value="NZ_QFFZ01000024.1"/>
</dbReference>
<feature type="transmembrane region" description="Helical" evidence="1">
    <location>
        <begin position="20"/>
        <end position="42"/>
    </location>
</feature>
<dbReference type="PANTHER" id="PTHR37309:SF1">
    <property type="entry name" value="SLR0284 PROTEIN"/>
    <property type="match status" value="1"/>
</dbReference>
<evidence type="ECO:0000256" key="1">
    <source>
        <dbReference type="SAM" id="Phobius"/>
    </source>
</evidence>
<sequence>MEWLITLVLNGVALLVADYFVAGFHISGFFAALLAALVLGLVNTFIRPVLLVLTLPVTFFTLGLFILVINALAFLIASWLVPGFTVYTFWGAMAGALITSIVSWLLNGILSLRD</sequence>
<evidence type="ECO:0000313" key="2">
    <source>
        <dbReference type="EMBL" id="TEB10584.1"/>
    </source>
</evidence>
<dbReference type="Proteomes" id="UP000297597">
    <property type="component" value="Unassembled WGS sequence"/>
</dbReference>
<evidence type="ECO:0000313" key="3">
    <source>
        <dbReference type="Proteomes" id="UP000297597"/>
    </source>
</evidence>
<evidence type="ECO:0008006" key="4">
    <source>
        <dbReference type="Google" id="ProtNLM"/>
    </source>
</evidence>
<gene>
    <name evidence="2" type="ORF">Pmgp_02274</name>
</gene>
<dbReference type="AlphaFoldDB" id="A0A4Y7RNK9"/>
<dbReference type="InterPro" id="IPR007165">
    <property type="entry name" value="Phage_holin_4_2"/>
</dbReference>
<keyword evidence="1" id="KW-1133">Transmembrane helix</keyword>
<protein>
    <recommendedName>
        <fullName evidence="4">Phage holin family protein</fullName>
    </recommendedName>
</protein>
<comment type="caution">
    <text evidence="2">The sequence shown here is derived from an EMBL/GenBank/DDBJ whole genome shotgun (WGS) entry which is preliminary data.</text>
</comment>
<feature type="transmembrane region" description="Helical" evidence="1">
    <location>
        <begin position="87"/>
        <end position="110"/>
    </location>
</feature>
<dbReference type="PANTHER" id="PTHR37309">
    <property type="entry name" value="SLR0284 PROTEIN"/>
    <property type="match status" value="1"/>
</dbReference>
<dbReference type="OrthoDB" id="7205479at2"/>
<dbReference type="EMBL" id="QFFZ01000024">
    <property type="protein sequence ID" value="TEB10584.1"/>
    <property type="molecule type" value="Genomic_DNA"/>
</dbReference>
<feature type="transmembrane region" description="Helical" evidence="1">
    <location>
        <begin position="49"/>
        <end position="81"/>
    </location>
</feature>
<organism evidence="2 3">
    <name type="scientific">Pelotomaculum propionicicum</name>
    <dbReference type="NCBI Taxonomy" id="258475"/>
    <lineage>
        <taxon>Bacteria</taxon>
        <taxon>Bacillati</taxon>
        <taxon>Bacillota</taxon>
        <taxon>Clostridia</taxon>
        <taxon>Eubacteriales</taxon>
        <taxon>Desulfotomaculaceae</taxon>
        <taxon>Pelotomaculum</taxon>
    </lineage>
</organism>
<dbReference type="Pfam" id="PF04020">
    <property type="entry name" value="Phage_holin_4_2"/>
    <property type="match status" value="1"/>
</dbReference>
<accession>A0A4Y7RNK9</accession>